<dbReference type="STRING" id="1230097.A0A423XJ44"/>
<feature type="transmembrane region" description="Helical" evidence="6">
    <location>
        <begin position="204"/>
        <end position="224"/>
    </location>
</feature>
<dbReference type="Gene3D" id="1.20.1740.10">
    <property type="entry name" value="Amino acid/polyamine transporter I"/>
    <property type="match status" value="1"/>
</dbReference>
<evidence type="ECO:0000256" key="2">
    <source>
        <dbReference type="ARBA" id="ARBA00022448"/>
    </source>
</evidence>
<dbReference type="PANTHER" id="PTHR45649:SF5">
    <property type="entry name" value="GABA TRANSPORTER (EUROFUNG)-RELATED"/>
    <property type="match status" value="1"/>
</dbReference>
<protein>
    <recommendedName>
        <fullName evidence="9">Amino acid permease/ SLC12A domain-containing protein</fullName>
    </recommendedName>
</protein>
<dbReference type="Proteomes" id="UP000285146">
    <property type="component" value="Unassembled WGS sequence"/>
</dbReference>
<keyword evidence="5 6" id="KW-0472">Membrane</keyword>
<evidence type="ECO:0000256" key="1">
    <source>
        <dbReference type="ARBA" id="ARBA00004141"/>
    </source>
</evidence>
<evidence type="ECO:0008006" key="9">
    <source>
        <dbReference type="Google" id="ProtNLM"/>
    </source>
</evidence>
<evidence type="ECO:0000313" key="8">
    <source>
        <dbReference type="Proteomes" id="UP000285146"/>
    </source>
</evidence>
<evidence type="ECO:0000313" key="7">
    <source>
        <dbReference type="EMBL" id="ROW16412.1"/>
    </source>
</evidence>
<dbReference type="GO" id="GO:0016020">
    <property type="term" value="C:membrane"/>
    <property type="evidence" value="ECO:0007669"/>
    <property type="project" value="UniProtKB-SubCell"/>
</dbReference>
<dbReference type="AlphaFoldDB" id="A0A423XJ44"/>
<feature type="transmembrane region" description="Helical" evidence="6">
    <location>
        <begin position="244"/>
        <end position="261"/>
    </location>
</feature>
<evidence type="ECO:0000256" key="6">
    <source>
        <dbReference type="SAM" id="Phobius"/>
    </source>
</evidence>
<feature type="transmembrane region" description="Helical" evidence="6">
    <location>
        <begin position="405"/>
        <end position="431"/>
    </location>
</feature>
<comment type="caution">
    <text evidence="7">The sequence shown here is derived from an EMBL/GenBank/DDBJ whole genome shotgun (WGS) entry which is preliminary data.</text>
</comment>
<reference evidence="7 8" key="1">
    <citation type="submission" date="2015-09" db="EMBL/GenBank/DDBJ databases">
        <title>Host preference determinants of Valsa canker pathogens revealed by comparative genomics.</title>
        <authorList>
            <person name="Yin Z."/>
            <person name="Huang L."/>
        </authorList>
    </citation>
    <scope>NUCLEOTIDE SEQUENCE [LARGE SCALE GENOMIC DNA]</scope>
    <source>
        <strain evidence="7 8">SXYLt</strain>
    </source>
</reference>
<proteinExistence type="predicted"/>
<keyword evidence="4 6" id="KW-1133">Transmembrane helix</keyword>
<comment type="subcellular location">
    <subcellularLocation>
        <location evidence="1">Membrane</location>
        <topology evidence="1">Multi-pass membrane protein</topology>
    </subcellularLocation>
</comment>
<dbReference type="PIRSF" id="PIRSF006060">
    <property type="entry name" value="AA_transporter"/>
    <property type="match status" value="1"/>
</dbReference>
<feature type="transmembrane region" description="Helical" evidence="6">
    <location>
        <begin position="481"/>
        <end position="503"/>
    </location>
</feature>
<dbReference type="PANTHER" id="PTHR45649">
    <property type="entry name" value="AMINO-ACID PERMEASE BAT1"/>
    <property type="match status" value="1"/>
</dbReference>
<feature type="transmembrane region" description="Helical" evidence="6">
    <location>
        <begin position="51"/>
        <end position="74"/>
    </location>
</feature>
<gene>
    <name evidence="7" type="ORF">VPNG_02830</name>
</gene>
<dbReference type="Pfam" id="PF13520">
    <property type="entry name" value="AA_permease_2"/>
    <property type="match status" value="1"/>
</dbReference>
<dbReference type="EMBL" id="LKEB01000005">
    <property type="protein sequence ID" value="ROW16412.1"/>
    <property type="molecule type" value="Genomic_DNA"/>
</dbReference>
<feature type="transmembrane region" description="Helical" evidence="6">
    <location>
        <begin position="86"/>
        <end position="106"/>
    </location>
</feature>
<name>A0A423XJ44_9PEZI</name>
<feature type="transmembrane region" description="Helical" evidence="6">
    <location>
        <begin position="281"/>
        <end position="302"/>
    </location>
</feature>
<sequence>MNIPEAADIKAEVKDGVAVNVSARDRSVTADDNVVLEQQTRTRRLFSTSQLFAYSMTQMAVWEAIVGTVYFVLYNGGPNTLTWSTIIAFIGTLCQAASLGEMASILPMAGAQYHWTWHLAPRNIRRFATYIQGWSTWLGYITALAADTNLVIILLESAIELNNPGWTAKGWHTALLMIAICAAHMLLNMYFVKLIPWLEMVAGVLHVCLFVIFVVVMAVMGSRHDASFVFVESSTSSGWEKDPTVAWNIGMLTAVTSFVGFDGAIHMSEETRKARLAVPRAMFWSIFTNGILAFVMVIVLLVSMGSIEDALLAASPIESILLQITGSKAATTAMMVGLFIIAYCSSLGLVASVSRLSWAWARDGGLPSYFAYVHPKHRVPVRAILLCVFIVCLLSLLNIGSASYVAFGAITSLLSLALYTSYFIAISSMIYARYYKEGGVKLGEWNWGRWGGPMNVFAWFYTLYVAIWLPFPTTLPVTASNMNYCGPVMVAVLVIAITAWFGWARKNWLGPNVSVMDFIAATS</sequence>
<dbReference type="GO" id="GO:0022857">
    <property type="term" value="F:transmembrane transporter activity"/>
    <property type="evidence" value="ECO:0007669"/>
    <property type="project" value="InterPro"/>
</dbReference>
<keyword evidence="3 6" id="KW-0812">Transmembrane</keyword>
<keyword evidence="2" id="KW-0813">Transport</keyword>
<feature type="transmembrane region" description="Helical" evidence="6">
    <location>
        <begin position="174"/>
        <end position="192"/>
    </location>
</feature>
<organism evidence="7 8">
    <name type="scientific">Cytospora leucostoma</name>
    <dbReference type="NCBI Taxonomy" id="1230097"/>
    <lineage>
        <taxon>Eukaryota</taxon>
        <taxon>Fungi</taxon>
        <taxon>Dikarya</taxon>
        <taxon>Ascomycota</taxon>
        <taxon>Pezizomycotina</taxon>
        <taxon>Sordariomycetes</taxon>
        <taxon>Sordariomycetidae</taxon>
        <taxon>Diaporthales</taxon>
        <taxon>Cytosporaceae</taxon>
        <taxon>Cytospora</taxon>
    </lineage>
</organism>
<evidence type="ECO:0000256" key="3">
    <source>
        <dbReference type="ARBA" id="ARBA00022692"/>
    </source>
</evidence>
<feature type="transmembrane region" description="Helical" evidence="6">
    <location>
        <begin position="379"/>
        <end position="399"/>
    </location>
</feature>
<accession>A0A423XJ44</accession>
<evidence type="ECO:0000256" key="5">
    <source>
        <dbReference type="ARBA" id="ARBA00023136"/>
    </source>
</evidence>
<feature type="transmembrane region" description="Helical" evidence="6">
    <location>
        <begin position="127"/>
        <end position="154"/>
    </location>
</feature>
<dbReference type="InParanoid" id="A0A423XJ44"/>
<dbReference type="OrthoDB" id="3257095at2759"/>
<evidence type="ECO:0000256" key="4">
    <source>
        <dbReference type="ARBA" id="ARBA00022989"/>
    </source>
</evidence>
<keyword evidence="8" id="KW-1185">Reference proteome</keyword>
<feature type="transmembrane region" description="Helical" evidence="6">
    <location>
        <begin position="452"/>
        <end position="469"/>
    </location>
</feature>
<dbReference type="InterPro" id="IPR002293">
    <property type="entry name" value="AA/rel_permease1"/>
</dbReference>
<feature type="transmembrane region" description="Helical" evidence="6">
    <location>
        <begin position="335"/>
        <end position="358"/>
    </location>
</feature>